<dbReference type="SMART" id="SM00220">
    <property type="entry name" value="S_TKc"/>
    <property type="match status" value="1"/>
</dbReference>
<dbReference type="GO" id="GO:0004674">
    <property type="term" value="F:protein serine/threonine kinase activity"/>
    <property type="evidence" value="ECO:0007669"/>
    <property type="project" value="UniProtKB-EC"/>
</dbReference>
<dbReference type="AlphaFoldDB" id="A0A9P9HM24"/>
<protein>
    <recommendedName>
        <fullName evidence="1">non-specific serine/threonine protein kinase</fullName>
        <ecNumber evidence="1">2.7.11.1</ecNumber>
    </recommendedName>
</protein>
<feature type="compositionally biased region" description="Polar residues" evidence="6">
    <location>
        <begin position="383"/>
        <end position="393"/>
    </location>
</feature>
<gene>
    <name evidence="8" type="ORF">B0J15DRAFT_278513</name>
</gene>
<keyword evidence="2" id="KW-0808">Transferase</keyword>
<evidence type="ECO:0000256" key="4">
    <source>
        <dbReference type="ARBA" id="ARBA00022777"/>
    </source>
</evidence>
<proteinExistence type="predicted"/>
<evidence type="ECO:0000256" key="1">
    <source>
        <dbReference type="ARBA" id="ARBA00012513"/>
    </source>
</evidence>
<dbReference type="EC" id="2.7.11.1" evidence="1"/>
<dbReference type="InterPro" id="IPR050660">
    <property type="entry name" value="NEK_Ser/Thr_kinase"/>
</dbReference>
<evidence type="ECO:0000313" key="8">
    <source>
        <dbReference type="EMBL" id="KAH7260134.1"/>
    </source>
</evidence>
<feature type="compositionally biased region" description="Basic and acidic residues" evidence="6">
    <location>
        <begin position="411"/>
        <end position="426"/>
    </location>
</feature>
<feature type="region of interest" description="Disordered" evidence="6">
    <location>
        <begin position="524"/>
        <end position="558"/>
    </location>
</feature>
<evidence type="ECO:0000256" key="2">
    <source>
        <dbReference type="ARBA" id="ARBA00022679"/>
    </source>
</evidence>
<organism evidence="8 9">
    <name type="scientific">Fusarium solani</name>
    <name type="common">Filamentous fungus</name>
    <dbReference type="NCBI Taxonomy" id="169388"/>
    <lineage>
        <taxon>Eukaryota</taxon>
        <taxon>Fungi</taxon>
        <taxon>Dikarya</taxon>
        <taxon>Ascomycota</taxon>
        <taxon>Pezizomycotina</taxon>
        <taxon>Sordariomycetes</taxon>
        <taxon>Hypocreomycetidae</taxon>
        <taxon>Hypocreales</taxon>
        <taxon>Nectriaceae</taxon>
        <taxon>Fusarium</taxon>
        <taxon>Fusarium solani species complex</taxon>
    </lineage>
</organism>
<comment type="caution">
    <text evidence="8">The sequence shown here is derived from an EMBL/GenBank/DDBJ whole genome shotgun (WGS) entry which is preliminary data.</text>
</comment>
<evidence type="ECO:0000313" key="9">
    <source>
        <dbReference type="Proteomes" id="UP000736672"/>
    </source>
</evidence>
<dbReference type="PANTHER" id="PTHR43671">
    <property type="entry name" value="SERINE/THREONINE-PROTEIN KINASE NEK"/>
    <property type="match status" value="1"/>
</dbReference>
<dbReference type="PANTHER" id="PTHR43671:SF13">
    <property type="entry name" value="SERINE_THREONINE-PROTEIN KINASE NEK2"/>
    <property type="match status" value="1"/>
</dbReference>
<keyword evidence="3" id="KW-0547">Nucleotide-binding</keyword>
<dbReference type="InterPro" id="IPR000719">
    <property type="entry name" value="Prot_kinase_dom"/>
</dbReference>
<dbReference type="OrthoDB" id="10252171at2759"/>
<evidence type="ECO:0000259" key="7">
    <source>
        <dbReference type="PROSITE" id="PS50011"/>
    </source>
</evidence>
<dbReference type="Pfam" id="PF00069">
    <property type="entry name" value="Pkinase"/>
    <property type="match status" value="1"/>
</dbReference>
<reference evidence="8" key="1">
    <citation type="journal article" date="2021" name="Nat. Commun.">
        <title>Genetic determinants of endophytism in the Arabidopsis root mycobiome.</title>
        <authorList>
            <person name="Mesny F."/>
            <person name="Miyauchi S."/>
            <person name="Thiergart T."/>
            <person name="Pickel B."/>
            <person name="Atanasova L."/>
            <person name="Karlsson M."/>
            <person name="Huettel B."/>
            <person name="Barry K.W."/>
            <person name="Haridas S."/>
            <person name="Chen C."/>
            <person name="Bauer D."/>
            <person name="Andreopoulos W."/>
            <person name="Pangilinan J."/>
            <person name="LaButti K."/>
            <person name="Riley R."/>
            <person name="Lipzen A."/>
            <person name="Clum A."/>
            <person name="Drula E."/>
            <person name="Henrissat B."/>
            <person name="Kohler A."/>
            <person name="Grigoriev I.V."/>
            <person name="Martin F.M."/>
            <person name="Hacquard S."/>
        </authorList>
    </citation>
    <scope>NUCLEOTIDE SEQUENCE</scope>
    <source>
        <strain evidence="8">FSSC 5 MPI-SDFR-AT-0091</strain>
    </source>
</reference>
<dbReference type="SUPFAM" id="SSF56112">
    <property type="entry name" value="Protein kinase-like (PK-like)"/>
    <property type="match status" value="1"/>
</dbReference>
<evidence type="ECO:0000256" key="3">
    <source>
        <dbReference type="ARBA" id="ARBA00022741"/>
    </source>
</evidence>
<sequence>MATLQGLPLQDLPELVRDSHLEATFHPNADIPNETTHLEYRGRRRPQQERWARQKILGRGGFGIVWLEKREPEGPTAYNFRAVKQLEVAKIRSKQRDCVRELEALAKFSQAKYSEFFVKSYGWFQGPSALFLAMEYCELGDLKDHVEEHGQLGEDQTQDIGWQILQGLRFMHHNNFAHRDLKPANILIKNKPPHGDWHVKICDLGLSKRIGTDATTSTVKGTPGFMPPESIPGIGRDPEHIEPFPADMWCLGETIFYLLTRERTFGGDLIRLRQYWKGGPFPKEPLLRVFASNSTISFIQGLMARLPAQRLTAEMADQHELMKAEPIQEVEQGPREYSNERESVLKMMVEDTSSGRWTTEASDQQNLWFPSGSWDTTTVEAQLDTMSMRNSPGKTELVSEDSRRSSSIQTSDRRSTDALYDAHELPVTDYPGDDWGDEDWGDDSDESREHRPEEEEEEEMDDDQHFPAPALQAPRPVRIGIDYFQTELGPLQRDLVALKALSYTGMRKLRQRRAEFEVDRLENPQAAFLNDSPEAASDEPQGILGSGSDTEPQKQDVKSRIASRIKNLLQVYRLKRQLADLNVR</sequence>
<feature type="region of interest" description="Disordered" evidence="6">
    <location>
        <begin position="383"/>
        <end position="473"/>
    </location>
</feature>
<dbReference type="EMBL" id="JAGTJS010000008">
    <property type="protein sequence ID" value="KAH7260134.1"/>
    <property type="molecule type" value="Genomic_DNA"/>
</dbReference>
<dbReference type="GO" id="GO:0005524">
    <property type="term" value="F:ATP binding"/>
    <property type="evidence" value="ECO:0007669"/>
    <property type="project" value="UniProtKB-KW"/>
</dbReference>
<dbReference type="PROSITE" id="PS00108">
    <property type="entry name" value="PROTEIN_KINASE_ST"/>
    <property type="match status" value="1"/>
</dbReference>
<keyword evidence="9" id="KW-1185">Reference proteome</keyword>
<dbReference type="Proteomes" id="UP000736672">
    <property type="component" value="Unassembled WGS sequence"/>
</dbReference>
<evidence type="ECO:0000256" key="6">
    <source>
        <dbReference type="SAM" id="MobiDB-lite"/>
    </source>
</evidence>
<feature type="domain" description="Protein kinase" evidence="7">
    <location>
        <begin position="51"/>
        <end position="322"/>
    </location>
</feature>
<dbReference type="InterPro" id="IPR011009">
    <property type="entry name" value="Kinase-like_dom_sf"/>
</dbReference>
<dbReference type="InterPro" id="IPR008271">
    <property type="entry name" value="Ser/Thr_kinase_AS"/>
</dbReference>
<dbReference type="PROSITE" id="PS50011">
    <property type="entry name" value="PROTEIN_KINASE_DOM"/>
    <property type="match status" value="1"/>
</dbReference>
<accession>A0A9P9HM24</accession>
<dbReference type="Gene3D" id="1.10.510.10">
    <property type="entry name" value="Transferase(Phosphotransferase) domain 1"/>
    <property type="match status" value="1"/>
</dbReference>
<keyword evidence="4 8" id="KW-0418">Kinase</keyword>
<name>A0A9P9HM24_FUSSL</name>
<evidence type="ECO:0000256" key="5">
    <source>
        <dbReference type="ARBA" id="ARBA00022840"/>
    </source>
</evidence>
<keyword evidence="5" id="KW-0067">ATP-binding</keyword>
<feature type="compositionally biased region" description="Acidic residues" evidence="6">
    <location>
        <begin position="431"/>
        <end position="446"/>
    </location>
</feature>
<dbReference type="CDD" id="cd00180">
    <property type="entry name" value="PKc"/>
    <property type="match status" value="1"/>
</dbReference>